<gene>
    <name evidence="1" type="ORF">JOB18_033164</name>
</gene>
<keyword evidence="2" id="KW-1185">Reference proteome</keyword>
<dbReference type="Proteomes" id="UP000693946">
    <property type="component" value="Unassembled WGS sequence"/>
</dbReference>
<dbReference type="AlphaFoldDB" id="A0AAV6PPI4"/>
<protein>
    <submittedName>
        <fullName evidence="1">Uncharacterized protein</fullName>
    </submittedName>
</protein>
<evidence type="ECO:0000313" key="2">
    <source>
        <dbReference type="Proteomes" id="UP000693946"/>
    </source>
</evidence>
<evidence type="ECO:0000313" key="1">
    <source>
        <dbReference type="EMBL" id="KAG7472962.1"/>
    </source>
</evidence>
<dbReference type="EMBL" id="JAGKHQ010000123">
    <property type="protein sequence ID" value="KAG7472962.1"/>
    <property type="molecule type" value="Genomic_DNA"/>
</dbReference>
<organism evidence="1 2">
    <name type="scientific">Solea senegalensis</name>
    <name type="common">Senegalese sole</name>
    <dbReference type="NCBI Taxonomy" id="28829"/>
    <lineage>
        <taxon>Eukaryota</taxon>
        <taxon>Metazoa</taxon>
        <taxon>Chordata</taxon>
        <taxon>Craniata</taxon>
        <taxon>Vertebrata</taxon>
        <taxon>Euteleostomi</taxon>
        <taxon>Actinopterygii</taxon>
        <taxon>Neopterygii</taxon>
        <taxon>Teleostei</taxon>
        <taxon>Neoteleostei</taxon>
        <taxon>Acanthomorphata</taxon>
        <taxon>Carangaria</taxon>
        <taxon>Pleuronectiformes</taxon>
        <taxon>Pleuronectoidei</taxon>
        <taxon>Soleidae</taxon>
        <taxon>Solea</taxon>
    </lineage>
</organism>
<reference evidence="1 2" key="1">
    <citation type="journal article" date="2021" name="Sci. Rep.">
        <title>Chromosome anchoring in Senegalese sole (Solea senegalensis) reveals sex-associated markers and genome rearrangements in flatfish.</title>
        <authorList>
            <person name="Guerrero-Cozar I."/>
            <person name="Gomez-Garrido J."/>
            <person name="Berbel C."/>
            <person name="Martinez-Blanch J.F."/>
            <person name="Alioto T."/>
            <person name="Claros M.G."/>
            <person name="Gagnaire P.A."/>
            <person name="Manchado M."/>
        </authorList>
    </citation>
    <scope>NUCLEOTIDE SEQUENCE [LARGE SCALE GENOMIC DNA]</scope>
    <source>
        <strain evidence="1">Sse05_10M</strain>
    </source>
</reference>
<proteinExistence type="predicted"/>
<accession>A0AAV6PPI4</accession>
<sequence>MWNRGDFQPMAVQQERAVVLESSTSEVYWSGGTQPCCGRVNAMGSSGETRVWMAVLKNHMLLFHLPQQQADFGFDLYEQLPAIREKRLQTVLGLQNSGEDKGD</sequence>
<name>A0AAV6PPI4_SOLSE</name>
<comment type="caution">
    <text evidence="1">The sequence shown here is derived from an EMBL/GenBank/DDBJ whole genome shotgun (WGS) entry which is preliminary data.</text>
</comment>